<dbReference type="PANTHER" id="PTHR33392">
    <property type="entry name" value="POLYISOPRENYL-TEICHOIC ACID--PEPTIDOGLYCAN TEICHOIC ACID TRANSFERASE TAGU"/>
    <property type="match status" value="1"/>
</dbReference>
<evidence type="ECO:0000313" key="4">
    <source>
        <dbReference type="Proteomes" id="UP000283442"/>
    </source>
</evidence>
<sequence length="341" mass="38321">MGKRQEDNVTWRHIEQKKRELARLRRRRFLRRMLALIICTVLLLLAAGGVYALVRGTEYLVQEYQTMYAGYTERRSSWQGAINPSFDGYTNVLVLGLDDGADPTNTEGAKADTILVLSMENSSGKLRCITIPSDTWVNPPGNAHFMRIRSVYTEGGAPLMVREVNQLLGIPIHQYVVLDLKAFSELIDALGGIDIYVESDMDYEDPEAGLNIHLKQGYQHLDGNQAQQYLRYRSPELGDVGREQRQQRFVKALYQQVMRLETVPKLPLIAETLHKNVKTSAEVFDSAHLANVVRRLSSDPPQGVILPGAPSLGDDTVWMPDQDGIRHAMQELFPEASTAGN</sequence>
<dbReference type="Pfam" id="PF03816">
    <property type="entry name" value="LytR_cpsA_psr"/>
    <property type="match status" value="1"/>
</dbReference>
<dbReference type="Proteomes" id="UP000283442">
    <property type="component" value="Unassembled WGS sequence"/>
</dbReference>
<comment type="similarity">
    <text evidence="1">Belongs to the LytR/CpsA/Psr (LCP) family.</text>
</comment>
<organism evidence="3 4">
    <name type="scientific">Mitsuokella multacida</name>
    <dbReference type="NCBI Taxonomy" id="52226"/>
    <lineage>
        <taxon>Bacteria</taxon>
        <taxon>Bacillati</taxon>
        <taxon>Bacillota</taxon>
        <taxon>Negativicutes</taxon>
        <taxon>Selenomonadales</taxon>
        <taxon>Selenomonadaceae</taxon>
        <taxon>Mitsuokella</taxon>
    </lineage>
</organism>
<dbReference type="OrthoDB" id="9782542at2"/>
<gene>
    <name evidence="3" type="ORF">DW674_10250</name>
</gene>
<dbReference type="InterPro" id="IPR050922">
    <property type="entry name" value="LytR/CpsA/Psr_CW_biosynth"/>
</dbReference>
<evidence type="ECO:0000256" key="1">
    <source>
        <dbReference type="ARBA" id="ARBA00006068"/>
    </source>
</evidence>
<name>A0A414NUW9_9FIRM</name>
<comment type="caution">
    <text evidence="3">The sequence shown here is derived from an EMBL/GenBank/DDBJ whole genome shotgun (WGS) entry which is preliminary data.</text>
</comment>
<accession>A0A414NUW9</accession>
<dbReference type="AlphaFoldDB" id="A0A414NUW9"/>
<proteinExistence type="inferred from homology"/>
<dbReference type="PANTHER" id="PTHR33392:SF6">
    <property type="entry name" value="POLYISOPRENYL-TEICHOIC ACID--PEPTIDOGLYCAN TEICHOIC ACID TRANSFERASE TAGU"/>
    <property type="match status" value="1"/>
</dbReference>
<dbReference type="Gene3D" id="3.40.630.190">
    <property type="entry name" value="LCP protein"/>
    <property type="match status" value="1"/>
</dbReference>
<feature type="domain" description="Cell envelope-related transcriptional attenuator" evidence="2">
    <location>
        <begin position="111"/>
        <end position="257"/>
    </location>
</feature>
<protein>
    <submittedName>
        <fullName evidence="3">LytR family transcriptional regulator</fullName>
    </submittedName>
</protein>
<reference evidence="3 4" key="1">
    <citation type="submission" date="2018-08" db="EMBL/GenBank/DDBJ databases">
        <title>A genome reference for cultivated species of the human gut microbiota.</title>
        <authorList>
            <person name="Zou Y."/>
            <person name="Xue W."/>
            <person name="Luo G."/>
        </authorList>
    </citation>
    <scope>NUCLEOTIDE SEQUENCE [LARGE SCALE GENOMIC DNA]</scope>
    <source>
        <strain evidence="3 4">AM25-21AC</strain>
    </source>
</reference>
<dbReference type="EMBL" id="QRHE01000012">
    <property type="protein sequence ID" value="RHF50700.1"/>
    <property type="molecule type" value="Genomic_DNA"/>
</dbReference>
<evidence type="ECO:0000259" key="2">
    <source>
        <dbReference type="Pfam" id="PF03816"/>
    </source>
</evidence>
<dbReference type="RefSeq" id="WP_118176693.1">
    <property type="nucleotide sequence ID" value="NZ_JAQEAO010000013.1"/>
</dbReference>
<dbReference type="NCBIfam" id="TIGR00350">
    <property type="entry name" value="lytR_cpsA_psr"/>
    <property type="match status" value="1"/>
</dbReference>
<evidence type="ECO:0000313" key="3">
    <source>
        <dbReference type="EMBL" id="RHF50700.1"/>
    </source>
</evidence>
<dbReference type="InterPro" id="IPR004474">
    <property type="entry name" value="LytR_CpsA_psr"/>
</dbReference>